<keyword evidence="3" id="KW-1185">Reference proteome</keyword>
<gene>
    <name evidence="2" type="ORF">FISHEDRAFT_73767</name>
</gene>
<name>A0A0D7AB14_9AGAR</name>
<feature type="compositionally biased region" description="Basic and acidic residues" evidence="1">
    <location>
        <begin position="443"/>
        <end position="456"/>
    </location>
</feature>
<dbReference type="EMBL" id="KN881851">
    <property type="protein sequence ID" value="KIY48202.1"/>
    <property type="molecule type" value="Genomic_DNA"/>
</dbReference>
<dbReference type="AlphaFoldDB" id="A0A0D7AB14"/>
<dbReference type="Proteomes" id="UP000054144">
    <property type="component" value="Unassembled WGS sequence"/>
</dbReference>
<sequence>MSKIKFVRLENITTVDPRTGNPDIVSIPCVDPLQDTRPEWRRQIEWHWGARYGSFDPTAPATTIRLREDIAQFNDHQTSWLLLPEYVTAKAILEWSEYNARCTSVTARKSMDQMLCAPYHDYIFYPPSTKPTIFCTYDDGTWEQFAYPYSNFPRVRSSLSPLLVLLSMQWRLLLHDMSKITDQFCIAFVTLDLWTREIPPKFYWGPIRLSLQHPSSVADSFCVTESDAASVAIRPCGVHASTLGDVSASTDVAAELDVPRIIAWLEDVYAWGGEALSELEAPPVPSDDADKWRTFEPYLYGYGYFLQVDSSRYTSNDWAYHRFDVSLWLPDGGKSCRKPQLERLPSLSVKPVSRPVSPEPAGSVVSITCPTPPAADCAIIFAPLDSESMHDRLLTPRPFTPRSPTPAPCSETVLDAVGASASAEKENVAPSPLLAVASRGGKRSRDSQDVPSERPQKRAHCHQSCAPC</sequence>
<accession>A0A0D7AB14</accession>
<organism evidence="2 3">
    <name type="scientific">Fistulina hepatica ATCC 64428</name>
    <dbReference type="NCBI Taxonomy" id="1128425"/>
    <lineage>
        <taxon>Eukaryota</taxon>
        <taxon>Fungi</taxon>
        <taxon>Dikarya</taxon>
        <taxon>Basidiomycota</taxon>
        <taxon>Agaricomycotina</taxon>
        <taxon>Agaricomycetes</taxon>
        <taxon>Agaricomycetidae</taxon>
        <taxon>Agaricales</taxon>
        <taxon>Fistulinaceae</taxon>
        <taxon>Fistulina</taxon>
    </lineage>
</organism>
<evidence type="ECO:0000256" key="1">
    <source>
        <dbReference type="SAM" id="MobiDB-lite"/>
    </source>
</evidence>
<evidence type="ECO:0000313" key="2">
    <source>
        <dbReference type="EMBL" id="KIY48202.1"/>
    </source>
</evidence>
<reference evidence="2 3" key="1">
    <citation type="journal article" date="2015" name="Fungal Genet. Biol.">
        <title>Evolution of novel wood decay mechanisms in Agaricales revealed by the genome sequences of Fistulina hepatica and Cylindrobasidium torrendii.</title>
        <authorList>
            <person name="Floudas D."/>
            <person name="Held B.W."/>
            <person name="Riley R."/>
            <person name="Nagy L.G."/>
            <person name="Koehler G."/>
            <person name="Ransdell A.S."/>
            <person name="Younus H."/>
            <person name="Chow J."/>
            <person name="Chiniquy J."/>
            <person name="Lipzen A."/>
            <person name="Tritt A."/>
            <person name="Sun H."/>
            <person name="Haridas S."/>
            <person name="LaButti K."/>
            <person name="Ohm R.A."/>
            <person name="Kues U."/>
            <person name="Blanchette R.A."/>
            <person name="Grigoriev I.V."/>
            <person name="Minto R.E."/>
            <person name="Hibbett D.S."/>
        </authorList>
    </citation>
    <scope>NUCLEOTIDE SEQUENCE [LARGE SCALE GENOMIC DNA]</scope>
    <source>
        <strain evidence="2 3">ATCC 64428</strain>
    </source>
</reference>
<feature type="region of interest" description="Disordered" evidence="1">
    <location>
        <begin position="418"/>
        <end position="468"/>
    </location>
</feature>
<protein>
    <submittedName>
        <fullName evidence="2">Uncharacterized protein</fullName>
    </submittedName>
</protein>
<evidence type="ECO:0000313" key="3">
    <source>
        <dbReference type="Proteomes" id="UP000054144"/>
    </source>
</evidence>
<dbReference type="OrthoDB" id="3129324at2759"/>
<proteinExistence type="predicted"/>